<comment type="caution">
    <text evidence="2">The sequence shown here is derived from an EMBL/GenBank/DDBJ whole genome shotgun (WGS) entry which is preliminary data.</text>
</comment>
<keyword evidence="3" id="KW-1185">Reference proteome</keyword>
<dbReference type="PANTHER" id="PTHR23290">
    <property type="entry name" value="RRNA N6-ADENOSINE-METHYLTRANSFERASE METTL5"/>
    <property type="match status" value="1"/>
</dbReference>
<evidence type="ECO:0000313" key="2">
    <source>
        <dbReference type="EMBL" id="EGD49362.1"/>
    </source>
</evidence>
<organism evidence="2 3">
    <name type="scientific">Ruminiclostridium papyrosolvens DSM 2782</name>
    <dbReference type="NCBI Taxonomy" id="588581"/>
    <lineage>
        <taxon>Bacteria</taxon>
        <taxon>Bacillati</taxon>
        <taxon>Bacillota</taxon>
        <taxon>Clostridia</taxon>
        <taxon>Eubacteriales</taxon>
        <taxon>Oscillospiraceae</taxon>
        <taxon>Ruminiclostridium</taxon>
    </lineage>
</organism>
<dbReference type="OrthoDB" id="7593728at2"/>
<dbReference type="InterPro" id="IPR029063">
    <property type="entry name" value="SAM-dependent_MTases_sf"/>
</dbReference>
<gene>
    <name evidence="2" type="ORF">Cpap_3795</name>
</gene>
<reference evidence="2" key="1">
    <citation type="submission" date="2009-07" db="EMBL/GenBank/DDBJ databases">
        <authorList>
            <consortium name="US DOE Joint Genome Institute (JGI-PGF)"/>
            <person name="Lucas S."/>
            <person name="Copeland A."/>
            <person name="Lapidus A."/>
            <person name="Glavina del Rio T."/>
            <person name="Tice H."/>
            <person name="Bruce D."/>
            <person name="Goodwin L."/>
            <person name="Pitluck S."/>
            <person name="Larimer F."/>
            <person name="Land M.L."/>
            <person name="Mouttaki H."/>
            <person name="He Z."/>
            <person name="Zhou J."/>
            <person name="Hemme C.L."/>
        </authorList>
    </citation>
    <scope>NUCLEOTIDE SEQUENCE</scope>
    <source>
        <strain evidence="2">DSM 2782</strain>
    </source>
</reference>
<dbReference type="EMBL" id="ACXX02000001">
    <property type="protein sequence ID" value="EGD49362.1"/>
    <property type="molecule type" value="Genomic_DNA"/>
</dbReference>
<dbReference type="InterPro" id="IPR002723">
    <property type="entry name" value="BpsA_C"/>
</dbReference>
<evidence type="ECO:0000313" key="3">
    <source>
        <dbReference type="Proteomes" id="UP000003860"/>
    </source>
</evidence>
<dbReference type="Pfam" id="PF01861">
    <property type="entry name" value="BpsA_C"/>
    <property type="match status" value="1"/>
</dbReference>
<protein>
    <recommendedName>
        <fullName evidence="1">N(4)-bis(aminopropyl)spermidine synthase C-terminal domain-containing protein</fullName>
    </recommendedName>
</protein>
<sequence length="391" mass="44293">MQDVKDVVCKVYENVHLEEGIAVLKEFLVNAYMYRGISVKEMSRMLNLPVPVVSAMKNEFKKNGIADLSNGICLTEVGEYYVKDVLGYKNVDMDVLDDILENPDIDLDSFENEIEELRQVYDSRPEVDVEVDQSKCTAETGIKRAVLMLKSGCLIGKKIACVGDDDLISIAIVLVLKHIAVSDNLDKMADITVFDIDKRILAYIKKNSEKYRIDIDCVQHDFCNPIDNEYKNKFDCVITDPPYTLNGLNLFLSRGISILKKESNLCLFLSFAHKTPQVRFLMQQLFVSEGLILSDIYSKFNSYEGAQILGGVSDLMVLTTTTQYTKEVISGVYSEEIYTGKFKQTVRTYECKQCSEKYMVGINQKITTVEQLKSQGCLKCNTNKFNLIKKG</sequence>
<dbReference type="SUPFAM" id="SSF53335">
    <property type="entry name" value="S-adenosyl-L-methionine-dependent methyltransferases"/>
    <property type="match status" value="1"/>
</dbReference>
<reference evidence="2" key="2">
    <citation type="submission" date="2011-01" db="EMBL/GenBank/DDBJ databases">
        <title>The Non-contiguous Finished genome of Clostridium papyrosolvens.</title>
        <authorList>
            <person name="Lucas S."/>
            <person name="Copeland A."/>
            <person name="Lapidus A."/>
            <person name="Cheng J.-F."/>
            <person name="Goodwin L."/>
            <person name="Pitluck S."/>
            <person name="Misra M."/>
            <person name="Chertkov O."/>
            <person name="Detter J.C."/>
            <person name="Han C."/>
            <person name="Tapia R."/>
            <person name="Land M."/>
            <person name="Hauser L."/>
            <person name="Kyrpides N."/>
            <person name="Ivanova N."/>
            <person name="Pagani I."/>
            <person name="Mouttaki H."/>
            <person name="He Z."/>
            <person name="Zhou J."/>
            <person name="Hemme C.L."/>
            <person name="Woyke T."/>
        </authorList>
    </citation>
    <scope>NUCLEOTIDE SEQUENCE [LARGE SCALE GENOMIC DNA]</scope>
    <source>
        <strain evidence="2">DSM 2782</strain>
    </source>
</reference>
<dbReference type="InterPro" id="IPR051720">
    <property type="entry name" value="rRNA_MeTrfase/Polyamine_Synth"/>
</dbReference>
<dbReference type="GO" id="GO:0006596">
    <property type="term" value="P:polyamine biosynthetic process"/>
    <property type="evidence" value="ECO:0007669"/>
    <property type="project" value="TreeGrafter"/>
</dbReference>
<dbReference type="PROSITE" id="PS00092">
    <property type="entry name" value="N6_MTASE"/>
    <property type="match status" value="1"/>
</dbReference>
<accession>F1T7B4</accession>
<dbReference type="InterPro" id="IPR002052">
    <property type="entry name" value="DNA_methylase_N6_adenine_CS"/>
</dbReference>
<dbReference type="Proteomes" id="UP000003860">
    <property type="component" value="Unassembled WGS sequence"/>
</dbReference>
<dbReference type="GO" id="GO:0008168">
    <property type="term" value="F:methyltransferase activity"/>
    <property type="evidence" value="ECO:0007669"/>
    <property type="project" value="InterPro"/>
</dbReference>
<dbReference type="PANTHER" id="PTHR23290:SF0">
    <property type="entry name" value="RRNA N6-ADENOSINE-METHYLTRANSFERASE METTL5"/>
    <property type="match status" value="1"/>
</dbReference>
<dbReference type="STRING" id="588581.Cpap_3795"/>
<dbReference type="Gene3D" id="3.40.50.150">
    <property type="entry name" value="Vaccinia Virus protein VP39"/>
    <property type="match status" value="1"/>
</dbReference>
<dbReference type="AlphaFoldDB" id="F1T7B4"/>
<feature type="domain" description="N(4)-bis(aminopropyl)spermidine synthase C-terminal" evidence="1">
    <location>
        <begin position="115"/>
        <end position="351"/>
    </location>
</feature>
<dbReference type="RefSeq" id="WP_004616026.1">
    <property type="nucleotide sequence ID" value="NZ_ACXX02000001.1"/>
</dbReference>
<dbReference type="eggNOG" id="COG1568">
    <property type="taxonomic scope" value="Bacteria"/>
</dbReference>
<proteinExistence type="predicted"/>
<name>F1T7B4_9FIRM</name>
<evidence type="ECO:0000259" key="1">
    <source>
        <dbReference type="Pfam" id="PF01861"/>
    </source>
</evidence>
<dbReference type="GO" id="GO:0032259">
    <property type="term" value="P:methylation"/>
    <property type="evidence" value="ECO:0007669"/>
    <property type="project" value="InterPro"/>
</dbReference>
<dbReference type="GO" id="GO:0003676">
    <property type="term" value="F:nucleic acid binding"/>
    <property type="evidence" value="ECO:0007669"/>
    <property type="project" value="InterPro"/>
</dbReference>